<dbReference type="Proteomes" id="UP000835052">
    <property type="component" value="Unassembled WGS sequence"/>
</dbReference>
<name>A0A8S1HPM2_9PELO</name>
<reference evidence="1" key="1">
    <citation type="submission" date="2020-10" db="EMBL/GenBank/DDBJ databases">
        <authorList>
            <person name="Kikuchi T."/>
        </authorList>
    </citation>
    <scope>NUCLEOTIDE SEQUENCE</scope>
    <source>
        <strain evidence="1">NKZ352</strain>
    </source>
</reference>
<proteinExistence type="predicted"/>
<evidence type="ECO:0000313" key="2">
    <source>
        <dbReference type="Proteomes" id="UP000835052"/>
    </source>
</evidence>
<organism evidence="1 2">
    <name type="scientific">Caenorhabditis auriculariae</name>
    <dbReference type="NCBI Taxonomy" id="2777116"/>
    <lineage>
        <taxon>Eukaryota</taxon>
        <taxon>Metazoa</taxon>
        <taxon>Ecdysozoa</taxon>
        <taxon>Nematoda</taxon>
        <taxon>Chromadorea</taxon>
        <taxon>Rhabditida</taxon>
        <taxon>Rhabditina</taxon>
        <taxon>Rhabditomorpha</taxon>
        <taxon>Rhabditoidea</taxon>
        <taxon>Rhabditidae</taxon>
        <taxon>Peloderinae</taxon>
        <taxon>Caenorhabditis</taxon>
    </lineage>
</organism>
<keyword evidence="2" id="KW-1185">Reference proteome</keyword>
<gene>
    <name evidence="1" type="ORF">CAUJ_LOCUS13883</name>
</gene>
<dbReference type="AlphaFoldDB" id="A0A8S1HPM2"/>
<protein>
    <submittedName>
        <fullName evidence="1">Uncharacterized protein</fullName>
    </submittedName>
</protein>
<comment type="caution">
    <text evidence="1">The sequence shown here is derived from an EMBL/GenBank/DDBJ whole genome shotgun (WGS) entry which is preliminary data.</text>
</comment>
<sequence length="68" mass="8059">MLRISEALALRWDDVKLDEILRAVRRRWPWEAEWTTSAFGCYISRRPIKKSRDGERADLGDEDGPRKN</sequence>
<accession>A0A8S1HPM2</accession>
<evidence type="ECO:0000313" key="1">
    <source>
        <dbReference type="EMBL" id="CAD6197976.1"/>
    </source>
</evidence>
<dbReference type="EMBL" id="CAJGYM010000111">
    <property type="protein sequence ID" value="CAD6197976.1"/>
    <property type="molecule type" value="Genomic_DNA"/>
</dbReference>